<evidence type="ECO:0000256" key="2">
    <source>
        <dbReference type="ARBA" id="ARBA00023002"/>
    </source>
</evidence>
<dbReference type="InterPro" id="IPR018211">
    <property type="entry name" value="ADH_Fe_CS"/>
</dbReference>
<dbReference type="FunFam" id="3.40.50.1970:FF:000003">
    <property type="entry name" value="Alcohol dehydrogenase, iron-containing"/>
    <property type="match status" value="1"/>
</dbReference>
<organism evidence="6 7">
    <name type="scientific">Paraclostridium benzoelyticum</name>
    <dbReference type="NCBI Taxonomy" id="1629550"/>
    <lineage>
        <taxon>Bacteria</taxon>
        <taxon>Bacillati</taxon>
        <taxon>Bacillota</taxon>
        <taxon>Clostridia</taxon>
        <taxon>Peptostreptococcales</taxon>
        <taxon>Peptostreptococcaceae</taxon>
        <taxon>Paraclostridium</taxon>
    </lineage>
</organism>
<evidence type="ECO:0000259" key="5">
    <source>
        <dbReference type="Pfam" id="PF25137"/>
    </source>
</evidence>
<sequence>MSYAFFMPNISLMGPGCVKKIAEEITSRGLKKALIVCGKRSSKSEEFKGVKDLLEENNIDYVVYPGSIPNPTVKSVMDGVQILKENDCDFVISYGGGSPHDCAKGIALVATNGGNIKDYEGINKSSKPQLPLISINTTAGTASEMTVFSIITDEERHVKMAIVDKNVTPILAVNDPELMVSMPKSLTAATGMDALTHAVEAYVSTAATPVTDACAQKAIELINNHLRDAVEDGNNMEARDMMAYAEYLAGMAFNSASLGYVHAIAHQLGGFYDLPHGVCNAILLPEVQVFNSTVCSSKLKDVAKFMGVETKNMSDEEGAKACIEAIRKLSSDIDIPAGLKELGVKVEDFDILADNALKDACGLTNPIKATHQDVKDILTRAMGNATELA</sequence>
<reference evidence="6 7" key="1">
    <citation type="submission" date="2015-04" db="EMBL/GenBank/DDBJ databases">
        <title>Microcin producing Clostridium sp. JC272T.</title>
        <authorList>
            <person name="Jyothsna T."/>
            <person name="Sasikala C."/>
            <person name="Ramana C."/>
        </authorList>
    </citation>
    <scope>NUCLEOTIDE SEQUENCE [LARGE SCALE GENOMIC DNA]</scope>
    <source>
        <strain evidence="6 7">JC272</strain>
    </source>
</reference>
<dbReference type="PANTHER" id="PTHR11496">
    <property type="entry name" value="ALCOHOL DEHYDROGENASE"/>
    <property type="match status" value="1"/>
</dbReference>
<evidence type="ECO:0000256" key="3">
    <source>
        <dbReference type="ARBA" id="ARBA00023027"/>
    </source>
</evidence>
<dbReference type="AlphaFoldDB" id="A0A0M3DHF5"/>
<dbReference type="InterPro" id="IPR056798">
    <property type="entry name" value="ADH_Fe_C"/>
</dbReference>
<dbReference type="PATRIC" id="fig|1629550.3.peg.1789"/>
<dbReference type="Gene3D" id="1.20.1090.10">
    <property type="entry name" value="Dehydroquinate synthase-like - alpha domain"/>
    <property type="match status" value="1"/>
</dbReference>
<dbReference type="CDD" id="cd08188">
    <property type="entry name" value="PDDH"/>
    <property type="match status" value="1"/>
</dbReference>
<keyword evidence="2" id="KW-0560">Oxidoreductase</keyword>
<dbReference type="PROSITE" id="PS00913">
    <property type="entry name" value="ADH_IRON_1"/>
    <property type="match status" value="1"/>
</dbReference>
<dbReference type="FunFam" id="1.20.1090.10:FF:000001">
    <property type="entry name" value="Aldehyde-alcohol dehydrogenase"/>
    <property type="match status" value="1"/>
</dbReference>
<gene>
    <name evidence="6" type="ORF">VN21_11635</name>
</gene>
<dbReference type="Gene3D" id="3.40.50.1970">
    <property type="match status" value="1"/>
</dbReference>
<accession>A0A0M3DHF5</accession>
<dbReference type="GO" id="GO:0046872">
    <property type="term" value="F:metal ion binding"/>
    <property type="evidence" value="ECO:0007669"/>
    <property type="project" value="InterPro"/>
</dbReference>
<dbReference type="Pfam" id="PF00465">
    <property type="entry name" value="Fe-ADH"/>
    <property type="match status" value="1"/>
</dbReference>
<dbReference type="Pfam" id="PF25137">
    <property type="entry name" value="ADH_Fe_C"/>
    <property type="match status" value="1"/>
</dbReference>
<feature type="domain" description="Alcohol dehydrogenase iron-type/glycerol dehydrogenase GldA" evidence="4">
    <location>
        <begin position="8"/>
        <end position="176"/>
    </location>
</feature>
<dbReference type="GO" id="GO:0004022">
    <property type="term" value="F:alcohol dehydrogenase (NAD+) activity"/>
    <property type="evidence" value="ECO:0007669"/>
    <property type="project" value="TreeGrafter"/>
</dbReference>
<proteinExistence type="inferred from homology"/>
<evidence type="ECO:0000256" key="1">
    <source>
        <dbReference type="ARBA" id="ARBA00007358"/>
    </source>
</evidence>
<comment type="caution">
    <text evidence="6">The sequence shown here is derived from an EMBL/GenBank/DDBJ whole genome shotgun (WGS) entry which is preliminary data.</text>
</comment>
<dbReference type="InterPro" id="IPR001670">
    <property type="entry name" value="ADH_Fe/GldA"/>
</dbReference>
<dbReference type="PANTHER" id="PTHR11496:SF102">
    <property type="entry name" value="ALCOHOL DEHYDROGENASE 4"/>
    <property type="match status" value="1"/>
</dbReference>
<feature type="domain" description="Fe-containing alcohol dehydrogenase-like C-terminal" evidence="5">
    <location>
        <begin position="187"/>
        <end position="382"/>
    </location>
</feature>
<dbReference type="SUPFAM" id="SSF56796">
    <property type="entry name" value="Dehydroquinate synthase-like"/>
    <property type="match status" value="1"/>
</dbReference>
<dbReference type="Proteomes" id="UP000034407">
    <property type="component" value="Unassembled WGS sequence"/>
</dbReference>
<dbReference type="RefSeq" id="WP_046823430.1">
    <property type="nucleotide sequence ID" value="NZ_JBCLWQ010000002.1"/>
</dbReference>
<comment type="similarity">
    <text evidence="1">Belongs to the iron-containing alcohol dehydrogenase family.</text>
</comment>
<dbReference type="PROSITE" id="PS00060">
    <property type="entry name" value="ADH_IRON_2"/>
    <property type="match status" value="1"/>
</dbReference>
<name>A0A0M3DHF5_9FIRM</name>
<evidence type="ECO:0000313" key="7">
    <source>
        <dbReference type="Proteomes" id="UP000034407"/>
    </source>
</evidence>
<evidence type="ECO:0000259" key="4">
    <source>
        <dbReference type="Pfam" id="PF00465"/>
    </source>
</evidence>
<evidence type="ECO:0000313" key="6">
    <source>
        <dbReference type="EMBL" id="KKY00884.1"/>
    </source>
</evidence>
<keyword evidence="7" id="KW-1185">Reference proteome</keyword>
<dbReference type="InterPro" id="IPR039697">
    <property type="entry name" value="Alcohol_dehydrogenase_Fe"/>
</dbReference>
<dbReference type="OrthoDB" id="9804734at2"/>
<keyword evidence="3" id="KW-0520">NAD</keyword>
<protein>
    <submittedName>
        <fullName evidence="6">Alcohol dehydrogenase</fullName>
    </submittedName>
</protein>
<dbReference type="EMBL" id="LBBT01000237">
    <property type="protein sequence ID" value="KKY00884.1"/>
    <property type="molecule type" value="Genomic_DNA"/>
</dbReference>
<dbReference type="NCBIfam" id="NF007363">
    <property type="entry name" value="PRK09860.1"/>
    <property type="match status" value="1"/>
</dbReference>